<protein>
    <submittedName>
        <fullName evidence="1">(Mediterranean fruit fly) hypothetical protein</fullName>
    </submittedName>
</protein>
<dbReference type="Proteomes" id="UP000606786">
    <property type="component" value="Unassembled WGS sequence"/>
</dbReference>
<sequence length="120" mass="13904">MMCEYQLRVKTIWETADEKICLNYLPSQILPPSDYQLFPLSSNALTEIRFVSLWDIGSCFHSLLAASYFGMESTNRQKDEKMSVLQRDNIFEFFERPENACSIVDAKVHFTLGTYLATLM</sequence>
<proteinExistence type="predicted"/>
<dbReference type="AlphaFoldDB" id="A0A811U3V0"/>
<name>A0A811U3V0_CERCA</name>
<comment type="caution">
    <text evidence="1">The sequence shown here is derived from an EMBL/GenBank/DDBJ whole genome shotgun (WGS) entry which is preliminary data.</text>
</comment>
<keyword evidence="2" id="KW-1185">Reference proteome</keyword>
<accession>A0A811U3V0</accession>
<gene>
    <name evidence="1" type="ORF">CCAP1982_LOCUS833</name>
</gene>
<evidence type="ECO:0000313" key="1">
    <source>
        <dbReference type="EMBL" id="CAD6991945.1"/>
    </source>
</evidence>
<reference evidence="1" key="1">
    <citation type="submission" date="2020-11" db="EMBL/GenBank/DDBJ databases">
        <authorList>
            <person name="Whitehead M."/>
        </authorList>
    </citation>
    <scope>NUCLEOTIDE SEQUENCE</scope>
    <source>
        <strain evidence="1">EGII</strain>
    </source>
</reference>
<organism evidence="1 2">
    <name type="scientific">Ceratitis capitata</name>
    <name type="common">Mediterranean fruit fly</name>
    <name type="synonym">Tephritis capitata</name>
    <dbReference type="NCBI Taxonomy" id="7213"/>
    <lineage>
        <taxon>Eukaryota</taxon>
        <taxon>Metazoa</taxon>
        <taxon>Ecdysozoa</taxon>
        <taxon>Arthropoda</taxon>
        <taxon>Hexapoda</taxon>
        <taxon>Insecta</taxon>
        <taxon>Pterygota</taxon>
        <taxon>Neoptera</taxon>
        <taxon>Endopterygota</taxon>
        <taxon>Diptera</taxon>
        <taxon>Brachycera</taxon>
        <taxon>Muscomorpha</taxon>
        <taxon>Tephritoidea</taxon>
        <taxon>Tephritidae</taxon>
        <taxon>Ceratitis</taxon>
        <taxon>Ceratitis</taxon>
    </lineage>
</organism>
<evidence type="ECO:0000313" key="2">
    <source>
        <dbReference type="Proteomes" id="UP000606786"/>
    </source>
</evidence>
<dbReference type="EMBL" id="CAJHJT010000001">
    <property type="protein sequence ID" value="CAD6991945.1"/>
    <property type="molecule type" value="Genomic_DNA"/>
</dbReference>